<sequence>MMVVLLTNMGIVIAFGTLAAIVWSIVCPDRRLWPPKEYTALTPILVWVPTFTLFGTMIVVGVMEWGSWTIPAAIRYGLGGMLIVLGNLGVWSEVLKFGVDQTGGAPGNLRTSGLYRYSRNPQYVSDIMIVLGWVMMSASPSAFVIGLVSVSVLIVAPFAEEPWLRRTYGEQYADYATKVRRFL</sequence>
<name>A0A2R8B953_9RHOB</name>
<dbReference type="AlphaFoldDB" id="A0A2R8B953"/>
<evidence type="ECO:0000313" key="6">
    <source>
        <dbReference type="EMBL" id="SPH19606.1"/>
    </source>
</evidence>
<evidence type="ECO:0008006" key="8">
    <source>
        <dbReference type="Google" id="ProtNLM"/>
    </source>
</evidence>
<keyword evidence="2 5" id="KW-0812">Transmembrane</keyword>
<dbReference type="OrthoDB" id="9811969at2"/>
<dbReference type="RefSeq" id="WP_108826927.1">
    <property type="nucleotide sequence ID" value="NZ_OMOR01000001.1"/>
</dbReference>
<dbReference type="Gene3D" id="1.20.120.1630">
    <property type="match status" value="1"/>
</dbReference>
<keyword evidence="3 5" id="KW-1133">Transmembrane helix</keyword>
<dbReference type="Proteomes" id="UP000244880">
    <property type="component" value="Unassembled WGS sequence"/>
</dbReference>
<organism evidence="6 7">
    <name type="scientific">Ascidiaceihabitans donghaensis</name>
    <dbReference type="NCBI Taxonomy" id="1510460"/>
    <lineage>
        <taxon>Bacteria</taxon>
        <taxon>Pseudomonadati</taxon>
        <taxon>Pseudomonadota</taxon>
        <taxon>Alphaproteobacteria</taxon>
        <taxon>Rhodobacterales</taxon>
        <taxon>Paracoccaceae</taxon>
        <taxon>Ascidiaceihabitans</taxon>
    </lineage>
</organism>
<evidence type="ECO:0000256" key="5">
    <source>
        <dbReference type="SAM" id="Phobius"/>
    </source>
</evidence>
<evidence type="ECO:0000256" key="1">
    <source>
        <dbReference type="ARBA" id="ARBA00004127"/>
    </source>
</evidence>
<evidence type="ECO:0000256" key="4">
    <source>
        <dbReference type="ARBA" id="ARBA00023136"/>
    </source>
</evidence>
<dbReference type="InterPro" id="IPR007318">
    <property type="entry name" value="Phopholipid_MeTrfase"/>
</dbReference>
<evidence type="ECO:0000256" key="3">
    <source>
        <dbReference type="ARBA" id="ARBA00022989"/>
    </source>
</evidence>
<evidence type="ECO:0000256" key="2">
    <source>
        <dbReference type="ARBA" id="ARBA00022692"/>
    </source>
</evidence>
<comment type="subcellular location">
    <subcellularLocation>
        <location evidence="1">Endomembrane system</location>
        <topology evidence="1">Multi-pass membrane protein</topology>
    </subcellularLocation>
</comment>
<dbReference type="GO" id="GO:0012505">
    <property type="term" value="C:endomembrane system"/>
    <property type="evidence" value="ECO:0007669"/>
    <property type="project" value="UniProtKB-SubCell"/>
</dbReference>
<feature type="transmembrane region" description="Helical" evidence="5">
    <location>
        <begin position="73"/>
        <end position="91"/>
    </location>
</feature>
<feature type="transmembrane region" description="Helical" evidence="5">
    <location>
        <begin position="127"/>
        <end position="156"/>
    </location>
</feature>
<evidence type="ECO:0000313" key="7">
    <source>
        <dbReference type="Proteomes" id="UP000244880"/>
    </source>
</evidence>
<keyword evidence="4 5" id="KW-0472">Membrane</keyword>
<protein>
    <recommendedName>
        <fullName evidence="8">Steroid 5-alpha reductase C-terminal domain-containing protein</fullName>
    </recommendedName>
</protein>
<dbReference type="EMBL" id="OMOR01000001">
    <property type="protein sequence ID" value="SPH19606.1"/>
    <property type="molecule type" value="Genomic_DNA"/>
</dbReference>
<accession>A0A2R8B953</accession>
<feature type="transmembrane region" description="Helical" evidence="5">
    <location>
        <begin position="40"/>
        <end position="61"/>
    </location>
</feature>
<gene>
    <name evidence="6" type="ORF">ASD8599_00340</name>
</gene>
<reference evidence="6 7" key="1">
    <citation type="submission" date="2018-03" db="EMBL/GenBank/DDBJ databases">
        <authorList>
            <person name="Keele B.F."/>
        </authorList>
    </citation>
    <scope>NUCLEOTIDE SEQUENCE [LARGE SCALE GENOMIC DNA]</scope>
    <source>
        <strain evidence="6 7">CECT 8599</strain>
    </source>
</reference>
<keyword evidence="7" id="KW-1185">Reference proteome</keyword>
<proteinExistence type="predicted"/>
<dbReference type="Pfam" id="PF04191">
    <property type="entry name" value="PEMT"/>
    <property type="match status" value="1"/>
</dbReference>